<name>A0A0F9LFY3_9ZZZZ</name>
<dbReference type="EMBL" id="LAZR01006399">
    <property type="protein sequence ID" value="KKM92393.1"/>
    <property type="molecule type" value="Genomic_DNA"/>
</dbReference>
<organism evidence="1">
    <name type="scientific">marine sediment metagenome</name>
    <dbReference type="NCBI Taxonomy" id="412755"/>
    <lineage>
        <taxon>unclassified sequences</taxon>
        <taxon>metagenomes</taxon>
        <taxon>ecological metagenomes</taxon>
    </lineage>
</organism>
<proteinExistence type="predicted"/>
<sequence length="189" mass="21803">MPTLPMLHTYKAGPIEQIVLPNEMVGIWVNKVYEFYRVLYVEGLMRSDPITIDLGAIAAAGQSLITEVTLLQMPDQEFAQFRMEVLDDVEVGVYQGRADQRHKLFTRATSLTRFQPLFDPHASISEMYEFEDNYIFLQALNQTGYALTQARVVFWGFRYVLEIAQEYRWNRGNGPLPPVWTRIPATAHL</sequence>
<gene>
    <name evidence="1" type="ORF">LCGC14_1218980</name>
</gene>
<evidence type="ECO:0000313" key="1">
    <source>
        <dbReference type="EMBL" id="KKM92393.1"/>
    </source>
</evidence>
<dbReference type="AlphaFoldDB" id="A0A0F9LFY3"/>
<protein>
    <submittedName>
        <fullName evidence="1">Uncharacterized protein</fullName>
    </submittedName>
</protein>
<reference evidence="1" key="1">
    <citation type="journal article" date="2015" name="Nature">
        <title>Complex archaea that bridge the gap between prokaryotes and eukaryotes.</title>
        <authorList>
            <person name="Spang A."/>
            <person name="Saw J.H."/>
            <person name="Jorgensen S.L."/>
            <person name="Zaremba-Niedzwiedzka K."/>
            <person name="Martijn J."/>
            <person name="Lind A.E."/>
            <person name="van Eijk R."/>
            <person name="Schleper C."/>
            <person name="Guy L."/>
            <person name="Ettema T.J."/>
        </authorList>
    </citation>
    <scope>NUCLEOTIDE SEQUENCE</scope>
</reference>
<accession>A0A0F9LFY3</accession>
<comment type="caution">
    <text evidence="1">The sequence shown here is derived from an EMBL/GenBank/DDBJ whole genome shotgun (WGS) entry which is preliminary data.</text>
</comment>